<keyword evidence="3" id="KW-1185">Reference proteome</keyword>
<dbReference type="SUPFAM" id="SSF54277">
    <property type="entry name" value="CAD &amp; PB1 domains"/>
    <property type="match status" value="1"/>
</dbReference>
<dbReference type="AlphaFoldDB" id="A0A8B8LV20"/>
<feature type="domain" description="PB1" evidence="2">
    <location>
        <begin position="29"/>
        <end position="117"/>
    </location>
</feature>
<dbReference type="KEGG" id="aprc:113867553"/>
<evidence type="ECO:0000259" key="2">
    <source>
        <dbReference type="SMART" id="SM00666"/>
    </source>
</evidence>
<feature type="compositionally biased region" description="Low complexity" evidence="1">
    <location>
        <begin position="169"/>
        <end position="185"/>
    </location>
</feature>
<reference evidence="4" key="2">
    <citation type="submission" date="2025-08" db="UniProtKB">
        <authorList>
            <consortium name="RefSeq"/>
        </authorList>
    </citation>
    <scope>IDENTIFICATION</scope>
    <source>
        <tissue evidence="4">Young leaves</tissue>
    </source>
</reference>
<evidence type="ECO:0000313" key="3">
    <source>
        <dbReference type="Proteomes" id="UP000694853"/>
    </source>
</evidence>
<dbReference type="Proteomes" id="UP000694853">
    <property type="component" value="Unplaced"/>
</dbReference>
<feature type="compositionally biased region" description="Pro residues" evidence="1">
    <location>
        <begin position="208"/>
        <end position="220"/>
    </location>
</feature>
<evidence type="ECO:0000313" key="4">
    <source>
        <dbReference type="RefSeq" id="XP_027358744.1"/>
    </source>
</evidence>
<gene>
    <name evidence="4" type="primary">LOC113867553</name>
</gene>
<reference evidence="3" key="1">
    <citation type="journal article" date="2019" name="Toxins">
        <title>Detection of Abrin-Like and Prepropulchellin-Like Toxin Genes and Transcripts Using Whole Genome Sequencing and Full-Length Transcript Sequencing of Abrus precatorius.</title>
        <authorList>
            <person name="Hovde B.T."/>
            <person name="Daligault H.E."/>
            <person name="Hanschen E.R."/>
            <person name="Kunde Y.A."/>
            <person name="Johnson M.B."/>
            <person name="Starkenburg S.R."/>
            <person name="Johnson S.L."/>
        </authorList>
    </citation>
    <scope>NUCLEOTIDE SEQUENCE [LARGE SCALE GENOMIC DNA]</scope>
</reference>
<dbReference type="InterPro" id="IPR053198">
    <property type="entry name" value="Gynoecium_Dev_Regulator"/>
</dbReference>
<sequence length="220" mass="24852">MEAPPPTATATATKLRLMCSYGGEITRRPRTNTLFYAGGDNRIVSIDLRSVTTLSSLLSHLSSALSLSFPFTLKYQLPHLDLHSLAPLSSDQDFHSLIHHHHRHHHHRRIRLFLFPTPLNICYRDSVPEVHLLPPPPLLYHSLYLLPSTLLSTYASLQPQLSFYPIPMNHSQSQSQPQSQNVSPHGQHGNDSNELDNDLARLQIYKSQPPPPPLPSKYVM</sequence>
<organism evidence="3 4">
    <name type="scientific">Abrus precatorius</name>
    <name type="common">Indian licorice</name>
    <name type="synonym">Glycine abrus</name>
    <dbReference type="NCBI Taxonomy" id="3816"/>
    <lineage>
        <taxon>Eukaryota</taxon>
        <taxon>Viridiplantae</taxon>
        <taxon>Streptophyta</taxon>
        <taxon>Embryophyta</taxon>
        <taxon>Tracheophyta</taxon>
        <taxon>Spermatophyta</taxon>
        <taxon>Magnoliopsida</taxon>
        <taxon>eudicotyledons</taxon>
        <taxon>Gunneridae</taxon>
        <taxon>Pentapetalae</taxon>
        <taxon>rosids</taxon>
        <taxon>fabids</taxon>
        <taxon>Fabales</taxon>
        <taxon>Fabaceae</taxon>
        <taxon>Papilionoideae</taxon>
        <taxon>50 kb inversion clade</taxon>
        <taxon>NPAAA clade</taxon>
        <taxon>indigoferoid/millettioid clade</taxon>
        <taxon>Abreae</taxon>
        <taxon>Abrus</taxon>
    </lineage>
</organism>
<dbReference type="RefSeq" id="XP_027358744.1">
    <property type="nucleotide sequence ID" value="XM_027502943.1"/>
</dbReference>
<dbReference type="Gene3D" id="3.10.20.90">
    <property type="entry name" value="Phosphatidylinositol 3-kinase Catalytic Subunit, Chain A, domain 1"/>
    <property type="match status" value="1"/>
</dbReference>
<dbReference type="InterPro" id="IPR000270">
    <property type="entry name" value="PB1_dom"/>
</dbReference>
<dbReference type="OrthoDB" id="1720031at2759"/>
<dbReference type="PANTHER" id="PTHR31066">
    <property type="entry name" value="OS05G0427100 PROTEIN-RELATED"/>
    <property type="match status" value="1"/>
</dbReference>
<dbReference type="SMART" id="SM00666">
    <property type="entry name" value="PB1"/>
    <property type="match status" value="1"/>
</dbReference>
<dbReference type="PANTHER" id="PTHR31066:SF57">
    <property type="entry name" value="PROTEIN PAL OF QUIRKY"/>
    <property type="match status" value="1"/>
</dbReference>
<dbReference type="GeneID" id="113867553"/>
<feature type="region of interest" description="Disordered" evidence="1">
    <location>
        <begin position="167"/>
        <end position="220"/>
    </location>
</feature>
<proteinExistence type="predicted"/>
<accession>A0A8B8LV20</accession>
<name>A0A8B8LV20_ABRPR</name>
<evidence type="ECO:0000256" key="1">
    <source>
        <dbReference type="SAM" id="MobiDB-lite"/>
    </source>
</evidence>
<protein>
    <submittedName>
        <fullName evidence="4">Uncharacterized protein LOC113867553</fullName>
    </submittedName>
</protein>